<dbReference type="InterPro" id="IPR001100">
    <property type="entry name" value="Pyr_nuc-diS_OxRdtase"/>
</dbReference>
<dbReference type="GO" id="GO:0050660">
    <property type="term" value="F:flavin adenine dinucleotide binding"/>
    <property type="evidence" value="ECO:0007669"/>
    <property type="project" value="TreeGrafter"/>
</dbReference>
<name>A0A0X8JGQ1_ACTRD</name>
<evidence type="ECO:0000256" key="2">
    <source>
        <dbReference type="ARBA" id="ARBA00022630"/>
    </source>
</evidence>
<keyword evidence="4" id="KW-0520">NAD</keyword>
<dbReference type="AlphaFoldDB" id="A0A0X8JGQ1"/>
<feature type="binding site" evidence="4">
    <location>
        <position position="118"/>
    </location>
    <ligand>
        <name>FAD</name>
        <dbReference type="ChEBI" id="CHEBI:57692"/>
    </ligand>
</feature>
<dbReference type="OrthoDB" id="4678789at2"/>
<dbReference type="EMBL" id="CP014228">
    <property type="protein sequence ID" value="AMD88508.1"/>
    <property type="molecule type" value="Genomic_DNA"/>
</dbReference>
<dbReference type="PIRSF" id="PIRSF000350">
    <property type="entry name" value="Mercury_reductase_MerA"/>
    <property type="match status" value="1"/>
</dbReference>
<dbReference type="InterPro" id="IPR004099">
    <property type="entry name" value="Pyr_nucl-diS_OxRdtase_dimer"/>
</dbReference>
<evidence type="ECO:0000259" key="6">
    <source>
        <dbReference type="Pfam" id="PF07992"/>
    </source>
</evidence>
<dbReference type="Gene3D" id="3.50.50.60">
    <property type="entry name" value="FAD/NAD(P)-binding domain"/>
    <property type="match status" value="2"/>
</dbReference>
<dbReference type="Gene3D" id="3.30.390.30">
    <property type="match status" value="1"/>
</dbReference>
<keyword evidence="8" id="KW-1185">Reference proteome</keyword>
<protein>
    <submittedName>
        <fullName evidence="7">Flavoprotein disulfide reductase</fullName>
    </submittedName>
</protein>
<comment type="similarity">
    <text evidence="1">Belongs to the class-I pyridine nucleotide-disulfide oxidoreductase family.</text>
</comment>
<feature type="binding site" evidence="4">
    <location>
        <position position="326"/>
    </location>
    <ligand>
        <name>FAD</name>
        <dbReference type="ChEBI" id="CHEBI:57692"/>
    </ligand>
</feature>
<feature type="domain" description="Pyridine nucleotide-disulphide oxidoreductase dimerisation" evidence="5">
    <location>
        <begin position="361"/>
        <end position="470"/>
    </location>
</feature>
<evidence type="ECO:0000256" key="3">
    <source>
        <dbReference type="ARBA" id="ARBA00022827"/>
    </source>
</evidence>
<evidence type="ECO:0000256" key="1">
    <source>
        <dbReference type="ARBA" id="ARBA00007532"/>
    </source>
</evidence>
<accession>A0A0X8JGQ1</accession>
<dbReference type="Pfam" id="PF07992">
    <property type="entry name" value="Pyr_redox_2"/>
    <property type="match status" value="1"/>
</dbReference>
<dbReference type="InterPro" id="IPR016156">
    <property type="entry name" value="FAD/NAD-linked_Rdtase_dimer_sf"/>
</dbReference>
<sequence length="476" mass="49580">MRQGLRVVILGGGPGGYEAALVAAQLGARTQLIEARGIGGSAVLTDVVPSKTLIATAEWLTTTEQAHELGITVGDGEQVAHVDLGAVNGRVRHLAEEQSSDLTARMAEKGIEVIDGRGSLGTLDAEGVRTVHVTGDHGGERGAERELLADVVLVSTGARPRVLPGAAPDGRRILTWTQLYDLDELPEHLVVVGSGVTGTEFAGAYLALGSRVTLVSSRDRVLPTVDADAATLVEEGFRRRGMEVLSGARARAARVVEEGTDDEHVEVTLADGRVVTGSHCLMAVGAVPATDGIGLTEAGVGLTESGHVRVDRVSRTTAYRVYAAGDCTGVLPLASVAAMQGRIAMRHALGDAVAPLAVETVAQAVFTVPEIASIGITEAEAATGEYDAVSTTVPLARNPRAKMLGLNEGFIKLFSQRRTGEVLGGVVVGTRASEQILAVTLAVTHRLTVEQVMNAFSVYPSLSGTLTEAARQLHVR</sequence>
<dbReference type="PANTHER" id="PTHR43014">
    <property type="entry name" value="MERCURIC REDUCTASE"/>
    <property type="match status" value="1"/>
</dbReference>
<feature type="binding site" evidence="4">
    <location>
        <position position="285"/>
    </location>
    <ligand>
        <name>NAD(+)</name>
        <dbReference type="ChEBI" id="CHEBI:57540"/>
    </ligand>
</feature>
<keyword evidence="2" id="KW-0285">Flavoprotein</keyword>
<dbReference type="STRING" id="111015.AXF14_07985"/>
<feature type="domain" description="FAD/NAD(P)-binding" evidence="6">
    <location>
        <begin position="6"/>
        <end position="341"/>
    </location>
</feature>
<comment type="cofactor">
    <cofactor evidence="4">
        <name>FAD</name>
        <dbReference type="ChEBI" id="CHEBI:57692"/>
    </cofactor>
    <text evidence="4">Binds 1 FAD per subunit.</text>
</comment>
<keyword evidence="4" id="KW-0547">Nucleotide-binding</keyword>
<evidence type="ECO:0000256" key="4">
    <source>
        <dbReference type="PIRSR" id="PIRSR000350-3"/>
    </source>
</evidence>
<dbReference type="NCBIfam" id="NF005883">
    <property type="entry name" value="PRK07845.1"/>
    <property type="match status" value="1"/>
</dbReference>
<evidence type="ECO:0000313" key="7">
    <source>
        <dbReference type="EMBL" id="AMD88508.1"/>
    </source>
</evidence>
<dbReference type="PRINTS" id="PR00368">
    <property type="entry name" value="FADPNR"/>
</dbReference>
<dbReference type="Proteomes" id="UP000065220">
    <property type="component" value="Chromosome"/>
</dbReference>
<dbReference type="SUPFAM" id="SSF51905">
    <property type="entry name" value="FAD/NAD(P)-binding domain"/>
    <property type="match status" value="1"/>
</dbReference>
<keyword evidence="3 4" id="KW-0274">FAD</keyword>
<dbReference type="Pfam" id="PF02852">
    <property type="entry name" value="Pyr_redox_dim"/>
    <property type="match status" value="1"/>
</dbReference>
<dbReference type="GO" id="GO:0003955">
    <property type="term" value="F:NAD(P)H dehydrogenase (quinone) activity"/>
    <property type="evidence" value="ECO:0007669"/>
    <property type="project" value="TreeGrafter"/>
</dbReference>
<evidence type="ECO:0000259" key="5">
    <source>
        <dbReference type="Pfam" id="PF02852"/>
    </source>
</evidence>
<dbReference type="SUPFAM" id="SSF55424">
    <property type="entry name" value="FAD/NAD-linked reductases, dimerisation (C-terminal) domain"/>
    <property type="match status" value="1"/>
</dbReference>
<dbReference type="PANTHER" id="PTHR43014:SF1">
    <property type="entry name" value="NAD(P)H DEHYDROGENASE (QUINONE)"/>
    <property type="match status" value="1"/>
</dbReference>
<gene>
    <name evidence="7" type="ORF">AXF14_07985</name>
</gene>
<feature type="binding site" evidence="4">
    <location>
        <begin position="193"/>
        <end position="200"/>
    </location>
    <ligand>
        <name>NAD(+)</name>
        <dbReference type="ChEBI" id="CHEBI:57540"/>
    </ligand>
</feature>
<dbReference type="KEGG" id="ard:AXF14_07985"/>
<organism evidence="7 8">
    <name type="scientific">Actinomyces radicidentis</name>
    <dbReference type="NCBI Taxonomy" id="111015"/>
    <lineage>
        <taxon>Bacteria</taxon>
        <taxon>Bacillati</taxon>
        <taxon>Actinomycetota</taxon>
        <taxon>Actinomycetes</taxon>
        <taxon>Actinomycetales</taxon>
        <taxon>Actinomycetaceae</taxon>
        <taxon>Actinomyces</taxon>
    </lineage>
</organism>
<dbReference type="PRINTS" id="PR00411">
    <property type="entry name" value="PNDRDTASEI"/>
</dbReference>
<feature type="binding site" evidence="4">
    <location>
        <position position="51"/>
    </location>
    <ligand>
        <name>FAD</name>
        <dbReference type="ChEBI" id="CHEBI:57692"/>
    </ligand>
</feature>
<reference evidence="8" key="1">
    <citation type="submission" date="2016-02" db="EMBL/GenBank/DDBJ databases">
        <authorList>
            <person name="Holder M.E."/>
            <person name="Ajami N.J."/>
            <person name="Petrosino J.F."/>
        </authorList>
    </citation>
    <scope>NUCLEOTIDE SEQUENCE [LARGE SCALE GENOMIC DNA]</scope>
    <source>
        <strain evidence="8">CCUG 36733</strain>
    </source>
</reference>
<proteinExistence type="inferred from homology"/>
<dbReference type="InterPro" id="IPR023753">
    <property type="entry name" value="FAD/NAD-binding_dom"/>
</dbReference>
<evidence type="ECO:0000313" key="8">
    <source>
        <dbReference type="Proteomes" id="UP000065220"/>
    </source>
</evidence>
<dbReference type="InterPro" id="IPR036188">
    <property type="entry name" value="FAD/NAD-bd_sf"/>
</dbReference>